<evidence type="ECO:0000313" key="2">
    <source>
        <dbReference type="EMBL" id="CEM15067.1"/>
    </source>
</evidence>
<reference evidence="2 3" key="1">
    <citation type="submission" date="2014-11" db="EMBL/GenBank/DDBJ databases">
        <authorList>
            <person name="Zhu J."/>
            <person name="Qi W."/>
            <person name="Song R."/>
        </authorList>
    </citation>
    <scope>NUCLEOTIDE SEQUENCE [LARGE SCALE GENOMIC DNA]</scope>
</reference>
<gene>
    <name evidence="2" type="ORF">Vbra_15699</name>
</gene>
<feature type="compositionally biased region" description="Basic and acidic residues" evidence="1">
    <location>
        <begin position="186"/>
        <end position="195"/>
    </location>
</feature>
<feature type="region of interest" description="Disordered" evidence="1">
    <location>
        <begin position="186"/>
        <end position="232"/>
    </location>
</feature>
<feature type="non-terminal residue" evidence="2">
    <location>
        <position position="1"/>
    </location>
</feature>
<dbReference type="STRING" id="1169540.A0A0G4FMK2"/>
<evidence type="ECO:0008006" key="4">
    <source>
        <dbReference type="Google" id="ProtNLM"/>
    </source>
</evidence>
<organism evidence="2 3">
    <name type="scientific">Vitrella brassicaformis (strain CCMP3155)</name>
    <dbReference type="NCBI Taxonomy" id="1169540"/>
    <lineage>
        <taxon>Eukaryota</taxon>
        <taxon>Sar</taxon>
        <taxon>Alveolata</taxon>
        <taxon>Colpodellida</taxon>
        <taxon>Vitrellaceae</taxon>
        <taxon>Vitrella</taxon>
    </lineage>
</organism>
<accession>A0A0G4FMK2</accession>
<keyword evidence="3" id="KW-1185">Reference proteome</keyword>
<dbReference type="AlphaFoldDB" id="A0A0G4FMK2"/>
<dbReference type="InParanoid" id="A0A0G4FMK2"/>
<dbReference type="EMBL" id="CDMY01000465">
    <property type="protein sequence ID" value="CEM15067.1"/>
    <property type="molecule type" value="Genomic_DNA"/>
</dbReference>
<proteinExistence type="predicted"/>
<dbReference type="Proteomes" id="UP000041254">
    <property type="component" value="Unassembled WGS sequence"/>
</dbReference>
<dbReference type="VEuPathDB" id="CryptoDB:Vbra_15699"/>
<evidence type="ECO:0000313" key="3">
    <source>
        <dbReference type="Proteomes" id="UP000041254"/>
    </source>
</evidence>
<evidence type="ECO:0000256" key="1">
    <source>
        <dbReference type="SAM" id="MobiDB-lite"/>
    </source>
</evidence>
<protein>
    <recommendedName>
        <fullName evidence="4">Helicase C-terminal domain-containing protein</fullName>
    </recommendedName>
</protein>
<sequence length="232" mass="25552">PFGAVEAYHGGRGKNHLANVESKFASGALRIVVATSASCVNLINTGVLNGLIYYSTPQSFEALRAELTAWGSACQDAEGKCHVFLRPEELMTVHRATSEPSVDPWAAPSPTANGISPVYVENWYRTTISEDPKDIEDWPNFDDDPVVFMWKLWEMKVHFIDRQRKTRDELEAELAEAKAQLVTVREDALKAEKEASNTTDTLPESPPSPPEAPAQQTSRPTIPTKRGGSAWG</sequence>
<name>A0A0G4FMK2_VITBC</name>